<gene>
    <name evidence="1" type="ORF">QAD02_012737</name>
</gene>
<accession>A0ACC2P5A7</accession>
<proteinExistence type="predicted"/>
<reference evidence="1" key="1">
    <citation type="submission" date="2023-04" db="EMBL/GenBank/DDBJ databases">
        <title>A chromosome-level genome assembly of the parasitoid wasp Eretmocerus hayati.</title>
        <authorList>
            <person name="Zhong Y."/>
            <person name="Liu S."/>
            <person name="Liu Y."/>
        </authorList>
    </citation>
    <scope>NUCLEOTIDE SEQUENCE</scope>
    <source>
        <strain evidence="1">ZJU_SS_LIU_2023</strain>
    </source>
</reference>
<protein>
    <submittedName>
        <fullName evidence="1">Uncharacterized protein</fullName>
    </submittedName>
</protein>
<comment type="caution">
    <text evidence="1">The sequence shown here is derived from an EMBL/GenBank/DDBJ whole genome shotgun (WGS) entry which is preliminary data.</text>
</comment>
<keyword evidence="2" id="KW-1185">Reference proteome</keyword>
<sequence length="174" mass="19867">MIVETTLFSLSVFHGNLLDYTAASLFSSWNQWITLPISYADLPRNAQLCITFHDCAGPGRHVPVGGTTIPLFGKTGVLRQGMYDLEVWPEIRADSTSSSSTHGKMRNSLGQHQMQRLAKLTKKHRNGHMSKIDWLDRLTFREIELVNEREKQSTDHLYLVLEFPRIVIQGQWVS</sequence>
<name>A0ACC2P5A7_9HYME</name>
<dbReference type="EMBL" id="CM056742">
    <property type="protein sequence ID" value="KAJ8676950.1"/>
    <property type="molecule type" value="Genomic_DNA"/>
</dbReference>
<organism evidence="1 2">
    <name type="scientific">Eretmocerus hayati</name>
    <dbReference type="NCBI Taxonomy" id="131215"/>
    <lineage>
        <taxon>Eukaryota</taxon>
        <taxon>Metazoa</taxon>
        <taxon>Ecdysozoa</taxon>
        <taxon>Arthropoda</taxon>
        <taxon>Hexapoda</taxon>
        <taxon>Insecta</taxon>
        <taxon>Pterygota</taxon>
        <taxon>Neoptera</taxon>
        <taxon>Endopterygota</taxon>
        <taxon>Hymenoptera</taxon>
        <taxon>Apocrita</taxon>
        <taxon>Proctotrupomorpha</taxon>
        <taxon>Chalcidoidea</taxon>
        <taxon>Aphelinidae</taxon>
        <taxon>Aphelininae</taxon>
        <taxon>Eretmocerus</taxon>
    </lineage>
</organism>
<evidence type="ECO:0000313" key="1">
    <source>
        <dbReference type="EMBL" id="KAJ8676950.1"/>
    </source>
</evidence>
<evidence type="ECO:0000313" key="2">
    <source>
        <dbReference type="Proteomes" id="UP001239111"/>
    </source>
</evidence>
<dbReference type="Proteomes" id="UP001239111">
    <property type="component" value="Chromosome 2"/>
</dbReference>